<keyword evidence="8" id="KW-1185">Reference proteome</keyword>
<comment type="caution">
    <text evidence="7">The sequence shown here is derived from an EMBL/GenBank/DDBJ whole genome shotgun (WGS) entry which is preliminary data.</text>
</comment>
<reference evidence="7 8" key="1">
    <citation type="journal article" date="2023" name="Proc. Natl. Acad. Sci. U.S.A.">
        <title>A global phylogenomic analysis of the shiitake genus Lentinula.</title>
        <authorList>
            <person name="Sierra-Patev S."/>
            <person name="Min B."/>
            <person name="Naranjo-Ortiz M."/>
            <person name="Looney B."/>
            <person name="Konkel Z."/>
            <person name="Slot J.C."/>
            <person name="Sakamoto Y."/>
            <person name="Steenwyk J.L."/>
            <person name="Rokas A."/>
            <person name="Carro J."/>
            <person name="Camarero S."/>
            <person name="Ferreira P."/>
            <person name="Molpeceres G."/>
            <person name="Ruiz-Duenas F.J."/>
            <person name="Serrano A."/>
            <person name="Henrissat B."/>
            <person name="Drula E."/>
            <person name="Hughes K.W."/>
            <person name="Mata J.L."/>
            <person name="Ishikawa N.K."/>
            <person name="Vargas-Isla R."/>
            <person name="Ushijima S."/>
            <person name="Smith C.A."/>
            <person name="Donoghue J."/>
            <person name="Ahrendt S."/>
            <person name="Andreopoulos W."/>
            <person name="He G."/>
            <person name="LaButti K."/>
            <person name="Lipzen A."/>
            <person name="Ng V."/>
            <person name="Riley R."/>
            <person name="Sandor L."/>
            <person name="Barry K."/>
            <person name="Martinez A.T."/>
            <person name="Xiao Y."/>
            <person name="Gibbons J.G."/>
            <person name="Terashima K."/>
            <person name="Grigoriev I.V."/>
            <person name="Hibbett D."/>
        </authorList>
    </citation>
    <scope>NUCLEOTIDE SEQUENCE [LARGE SCALE GENOMIC DNA]</scope>
    <source>
        <strain evidence="7 8">TFB7810</strain>
    </source>
</reference>
<organism evidence="7 8">
    <name type="scientific">Lentinula detonsa</name>
    <dbReference type="NCBI Taxonomy" id="2804962"/>
    <lineage>
        <taxon>Eukaryota</taxon>
        <taxon>Fungi</taxon>
        <taxon>Dikarya</taxon>
        <taxon>Basidiomycota</taxon>
        <taxon>Agaricomycotina</taxon>
        <taxon>Agaricomycetes</taxon>
        <taxon>Agaricomycetidae</taxon>
        <taxon>Agaricales</taxon>
        <taxon>Marasmiineae</taxon>
        <taxon>Omphalotaceae</taxon>
        <taxon>Lentinula</taxon>
    </lineage>
</organism>
<comment type="subcellular location">
    <subcellularLocation>
        <location evidence="1">Nucleus</location>
    </subcellularLocation>
</comment>
<name>A0A9W8NVR4_9AGAR</name>
<dbReference type="Proteomes" id="UP001142393">
    <property type="component" value="Unassembled WGS sequence"/>
</dbReference>
<dbReference type="PANTHER" id="PTHR10507">
    <property type="entry name" value="CDC45-RELATED PROTEIN"/>
    <property type="match status" value="1"/>
</dbReference>
<keyword evidence="4" id="KW-0539">Nucleus</keyword>
<dbReference type="PANTHER" id="PTHR10507:SF0">
    <property type="entry name" value="CELL DIVISION CONTROL PROTEIN 45 HOMOLOG"/>
    <property type="match status" value="1"/>
</dbReference>
<dbReference type="Pfam" id="PF02724">
    <property type="entry name" value="CDC45"/>
    <property type="match status" value="1"/>
</dbReference>
<evidence type="ECO:0000256" key="3">
    <source>
        <dbReference type="ARBA" id="ARBA00022705"/>
    </source>
</evidence>
<dbReference type="GO" id="GO:0006270">
    <property type="term" value="P:DNA replication initiation"/>
    <property type="evidence" value="ECO:0007669"/>
    <property type="project" value="InterPro"/>
</dbReference>
<protein>
    <submittedName>
        <fullName evidence="7">CDC45-like protein</fullName>
    </submittedName>
</protein>
<evidence type="ECO:0000256" key="4">
    <source>
        <dbReference type="ARBA" id="ARBA00023242"/>
    </source>
</evidence>
<dbReference type="GO" id="GO:1902977">
    <property type="term" value="P:mitotic DNA replication preinitiation complex assembly"/>
    <property type="evidence" value="ECO:0007669"/>
    <property type="project" value="TreeGrafter"/>
</dbReference>
<accession>A0A9W8NVR4</accession>
<feature type="region of interest" description="Disordered" evidence="6">
    <location>
        <begin position="165"/>
        <end position="238"/>
    </location>
</feature>
<evidence type="ECO:0000313" key="8">
    <source>
        <dbReference type="Proteomes" id="UP001142393"/>
    </source>
</evidence>
<evidence type="ECO:0000256" key="5">
    <source>
        <dbReference type="ARBA" id="ARBA00023306"/>
    </source>
</evidence>
<feature type="region of interest" description="Disordered" evidence="6">
    <location>
        <begin position="494"/>
        <end position="518"/>
    </location>
</feature>
<evidence type="ECO:0000313" key="7">
    <source>
        <dbReference type="EMBL" id="KAJ3741806.1"/>
    </source>
</evidence>
<dbReference type="InterPro" id="IPR003874">
    <property type="entry name" value="CDC45"/>
</dbReference>
<evidence type="ECO:0000256" key="6">
    <source>
        <dbReference type="SAM" id="MobiDB-lite"/>
    </source>
</evidence>
<dbReference type="EMBL" id="JANVFU010000011">
    <property type="protein sequence ID" value="KAJ3741806.1"/>
    <property type="molecule type" value="Genomic_DNA"/>
</dbReference>
<dbReference type="AlphaFoldDB" id="A0A9W8NVR4"/>
<keyword evidence="3" id="KW-0235">DNA replication</keyword>
<sequence>MVYLPPPGTSRDRPSYSEAYAKILRAHRESPLTSASSVIMLVAPDVDALCAARMLAELFRQDDVVYRIMPISGIAELERVRDELMMYNELHTLILLNMGGILDLPSSEWFGDFRLGMSVHIIDSARPQNLSSLFGGGTNGERIIVWDDGGAEKLTEERKAWEALMYEPEPDSDEDGSDYDSEDEFDEDLDENEDDGEEFEEGSSGGRKRRSLGDGNRRGKRRRTLEDRPHRMSREERDAHMARLEKHYMAGTWHGQSASGTIFVLATLLERADINLLWFAILGLTFQYTTSRISRDKYDDYQSIYSDEVLRLSPPPPLGEQNLTSSNPDDHGIRTTDELRFMLYRHWTLYDAMFHSSYVAGKLGIWKERGRKKLTGLLAKMGFSIPQTQQPYPHMDMDLKRSLVQKLDDIAPEYGLIELSYPSFMKCYGYRSQPLSAADAVEGVSALLDLAGGVKVEVEIEGSRNGGEWFGGGKVWEIHGLAAKGKWAIEEERENIPPDDQPTTIASNVQKANGEDDNSDSLKKEVAWWIRNFWVAFDALADIEALRHSLNLSMTLHRAIIRQGTSIIDKQDIRTMRNHRVVVLTQGPDLALFSHPGVLSRLALWLVDALRDKLPGKVVSTRTKRKSLPFVVACLNEASDSYIVVGVMAATDFGDVRKNEFGLAFLDAKERCNARTRHSSFDTSILEINQADLPVFLETLCEGSGY</sequence>
<gene>
    <name evidence="7" type="ORF">DFH05DRAFT_1502681</name>
</gene>
<proteinExistence type="inferred from homology"/>
<dbReference type="GO" id="GO:0000727">
    <property type="term" value="P:double-strand break repair via break-induced replication"/>
    <property type="evidence" value="ECO:0007669"/>
    <property type="project" value="TreeGrafter"/>
</dbReference>
<feature type="compositionally biased region" description="Polar residues" evidence="6">
    <location>
        <begin position="501"/>
        <end position="511"/>
    </location>
</feature>
<dbReference type="GO" id="GO:0031261">
    <property type="term" value="C:DNA replication preinitiation complex"/>
    <property type="evidence" value="ECO:0007669"/>
    <property type="project" value="TreeGrafter"/>
</dbReference>
<evidence type="ECO:0000256" key="2">
    <source>
        <dbReference type="ARBA" id="ARBA00010727"/>
    </source>
</evidence>
<dbReference type="GO" id="GO:0003697">
    <property type="term" value="F:single-stranded DNA binding"/>
    <property type="evidence" value="ECO:0007669"/>
    <property type="project" value="TreeGrafter"/>
</dbReference>
<keyword evidence="5" id="KW-0131">Cell cycle</keyword>
<feature type="compositionally biased region" description="Acidic residues" evidence="6">
    <location>
        <begin position="168"/>
        <end position="201"/>
    </location>
</feature>
<dbReference type="GO" id="GO:0003682">
    <property type="term" value="F:chromatin binding"/>
    <property type="evidence" value="ECO:0007669"/>
    <property type="project" value="TreeGrafter"/>
</dbReference>
<evidence type="ECO:0000256" key="1">
    <source>
        <dbReference type="ARBA" id="ARBA00004123"/>
    </source>
</evidence>
<comment type="similarity">
    <text evidence="2">Belongs to the CDC45 family.</text>
</comment>
<dbReference type="GO" id="GO:0003688">
    <property type="term" value="F:DNA replication origin binding"/>
    <property type="evidence" value="ECO:0007669"/>
    <property type="project" value="TreeGrafter"/>
</dbReference>
<feature type="compositionally biased region" description="Basic and acidic residues" evidence="6">
    <location>
        <begin position="224"/>
        <end position="238"/>
    </location>
</feature>